<name>A0AAV2SPC9_MEGNR</name>
<organism evidence="1 2">
    <name type="scientific">Meganyctiphanes norvegica</name>
    <name type="common">Northern krill</name>
    <name type="synonym">Thysanopoda norvegica</name>
    <dbReference type="NCBI Taxonomy" id="48144"/>
    <lineage>
        <taxon>Eukaryota</taxon>
        <taxon>Metazoa</taxon>
        <taxon>Ecdysozoa</taxon>
        <taxon>Arthropoda</taxon>
        <taxon>Crustacea</taxon>
        <taxon>Multicrustacea</taxon>
        <taxon>Malacostraca</taxon>
        <taxon>Eumalacostraca</taxon>
        <taxon>Eucarida</taxon>
        <taxon>Euphausiacea</taxon>
        <taxon>Euphausiidae</taxon>
        <taxon>Meganyctiphanes</taxon>
    </lineage>
</organism>
<comment type="caution">
    <text evidence="1">The sequence shown here is derived from an EMBL/GenBank/DDBJ whole genome shotgun (WGS) entry which is preliminary data.</text>
</comment>
<feature type="non-terminal residue" evidence="1">
    <location>
        <position position="1"/>
    </location>
</feature>
<dbReference type="AlphaFoldDB" id="A0AAV2SPC9"/>
<evidence type="ECO:0000313" key="2">
    <source>
        <dbReference type="Proteomes" id="UP001497623"/>
    </source>
</evidence>
<gene>
    <name evidence="1" type="ORF">MNOR_LOCUS38940</name>
</gene>
<evidence type="ECO:0008006" key="3">
    <source>
        <dbReference type="Google" id="ProtNLM"/>
    </source>
</evidence>
<protein>
    <recommendedName>
        <fullName evidence="3">Protein quiver</fullName>
    </recommendedName>
</protein>
<sequence length="102" mass="11923">PGTSLKCWRCCNNISMCSRKPPIDQDCGNPDYSNLDYLTEWEYYNFCVTTVYTGGYNEGTVYRNSDFGNRNSDEDCRVWDEGVECYCYDDECNNNLREHCLT</sequence>
<reference evidence="1 2" key="1">
    <citation type="submission" date="2024-05" db="EMBL/GenBank/DDBJ databases">
        <authorList>
            <person name="Wallberg A."/>
        </authorList>
    </citation>
    <scope>NUCLEOTIDE SEQUENCE [LARGE SCALE GENOMIC DNA]</scope>
</reference>
<accession>A0AAV2SPC9</accession>
<evidence type="ECO:0000313" key="1">
    <source>
        <dbReference type="EMBL" id="CAL4218814.1"/>
    </source>
</evidence>
<keyword evidence="2" id="KW-1185">Reference proteome</keyword>
<proteinExistence type="predicted"/>
<dbReference type="Proteomes" id="UP001497623">
    <property type="component" value="Unassembled WGS sequence"/>
</dbReference>
<dbReference type="EMBL" id="CAXKWB010094312">
    <property type="protein sequence ID" value="CAL4218814.1"/>
    <property type="molecule type" value="Genomic_DNA"/>
</dbReference>